<dbReference type="OrthoDB" id="370884at2759"/>
<evidence type="ECO:0000256" key="3">
    <source>
        <dbReference type="ARBA" id="ARBA00022676"/>
    </source>
</evidence>
<feature type="transmembrane region" description="Helical" evidence="8">
    <location>
        <begin position="326"/>
        <end position="349"/>
    </location>
</feature>
<dbReference type="Gene3D" id="1.10.150.50">
    <property type="entry name" value="Transcription Factor, Ets-1"/>
    <property type="match status" value="2"/>
</dbReference>
<evidence type="ECO:0000256" key="8">
    <source>
        <dbReference type="SAM" id="Phobius"/>
    </source>
</evidence>
<feature type="transmembrane region" description="Helical" evidence="8">
    <location>
        <begin position="453"/>
        <end position="474"/>
    </location>
</feature>
<dbReference type="EC" id="2.4.1.16" evidence="2"/>
<evidence type="ECO:0000256" key="2">
    <source>
        <dbReference type="ARBA" id="ARBA00012543"/>
    </source>
</evidence>
<evidence type="ECO:0000256" key="5">
    <source>
        <dbReference type="ARBA" id="ARBA00022989"/>
    </source>
</evidence>
<feature type="transmembrane region" description="Helical" evidence="8">
    <location>
        <begin position="377"/>
        <end position="397"/>
    </location>
</feature>
<evidence type="ECO:0000313" key="11">
    <source>
        <dbReference type="Proteomes" id="UP000507470"/>
    </source>
</evidence>
<feature type="transmembrane region" description="Helical" evidence="8">
    <location>
        <begin position="846"/>
        <end position="870"/>
    </location>
</feature>
<dbReference type="GO" id="GO:0071944">
    <property type="term" value="C:cell periphery"/>
    <property type="evidence" value="ECO:0007669"/>
    <property type="project" value="TreeGrafter"/>
</dbReference>
<dbReference type="GO" id="GO:0006031">
    <property type="term" value="P:chitin biosynthetic process"/>
    <property type="evidence" value="ECO:0007669"/>
    <property type="project" value="TreeGrafter"/>
</dbReference>
<feature type="transmembrane region" description="Helical" evidence="8">
    <location>
        <begin position="876"/>
        <end position="898"/>
    </location>
</feature>
<dbReference type="CDD" id="cd04190">
    <property type="entry name" value="Chitin_synth_C"/>
    <property type="match status" value="1"/>
</dbReference>
<feature type="transmembrane region" description="Helical" evidence="8">
    <location>
        <begin position="114"/>
        <end position="132"/>
    </location>
</feature>
<feature type="region of interest" description="Disordered" evidence="7">
    <location>
        <begin position="1475"/>
        <end position="1505"/>
    </location>
</feature>
<protein>
    <recommendedName>
        <fullName evidence="2">chitin synthase</fullName>
        <ecNumber evidence="2">2.4.1.16</ecNumber>
    </recommendedName>
</protein>
<keyword evidence="3 10" id="KW-0328">Glycosyltransferase</keyword>
<feature type="transmembrane region" description="Helical" evidence="8">
    <location>
        <begin position="1375"/>
        <end position="1395"/>
    </location>
</feature>
<evidence type="ECO:0000256" key="4">
    <source>
        <dbReference type="ARBA" id="ARBA00022692"/>
    </source>
</evidence>
<keyword evidence="5 8" id="KW-1133">Transmembrane helix</keyword>
<feature type="transmembrane region" description="Helical" evidence="8">
    <location>
        <begin position="1038"/>
        <end position="1057"/>
    </location>
</feature>
<dbReference type="SUPFAM" id="SSF47769">
    <property type="entry name" value="SAM/Pointed domain"/>
    <property type="match status" value="2"/>
</dbReference>
<feature type="compositionally biased region" description="Low complexity" evidence="7">
    <location>
        <begin position="297"/>
        <end position="308"/>
    </location>
</feature>
<dbReference type="Pfam" id="PF03142">
    <property type="entry name" value="Chitin_synth_2"/>
    <property type="match status" value="1"/>
</dbReference>
<feature type="transmembrane region" description="Helical" evidence="8">
    <location>
        <begin position="1000"/>
        <end position="1018"/>
    </location>
</feature>
<feature type="transmembrane region" description="Helical" evidence="8">
    <location>
        <begin position="152"/>
        <end position="174"/>
    </location>
</feature>
<dbReference type="SMART" id="SM00454">
    <property type="entry name" value="SAM"/>
    <property type="match status" value="2"/>
</dbReference>
<dbReference type="Pfam" id="PF07647">
    <property type="entry name" value="SAM_2"/>
    <property type="match status" value="2"/>
</dbReference>
<keyword evidence="4 8" id="KW-0812">Transmembrane</keyword>
<feature type="region of interest" description="Disordered" evidence="7">
    <location>
        <begin position="284"/>
        <end position="310"/>
    </location>
</feature>
<comment type="subcellular location">
    <subcellularLocation>
        <location evidence="1">Membrane</location>
        <topology evidence="1">Multi-pass membrane protein</topology>
    </subcellularLocation>
</comment>
<feature type="transmembrane region" description="Helical" evidence="8">
    <location>
        <begin position="966"/>
        <end position="988"/>
    </location>
</feature>
<evidence type="ECO:0000256" key="6">
    <source>
        <dbReference type="ARBA" id="ARBA00023136"/>
    </source>
</evidence>
<gene>
    <name evidence="10" type="ORF">MCOR_57879</name>
</gene>
<evidence type="ECO:0000259" key="9">
    <source>
        <dbReference type="PROSITE" id="PS50105"/>
    </source>
</evidence>
<dbReference type="InterPro" id="IPR001660">
    <property type="entry name" value="SAM"/>
</dbReference>
<feature type="domain" description="SAM" evidence="9">
    <location>
        <begin position="1242"/>
        <end position="1310"/>
    </location>
</feature>
<organism evidence="10 11">
    <name type="scientific">Mytilus coruscus</name>
    <name type="common">Sea mussel</name>
    <dbReference type="NCBI Taxonomy" id="42192"/>
    <lineage>
        <taxon>Eukaryota</taxon>
        <taxon>Metazoa</taxon>
        <taxon>Spiralia</taxon>
        <taxon>Lophotrochozoa</taxon>
        <taxon>Mollusca</taxon>
        <taxon>Bivalvia</taxon>
        <taxon>Autobranchia</taxon>
        <taxon>Pteriomorphia</taxon>
        <taxon>Mytilida</taxon>
        <taxon>Mytiloidea</taxon>
        <taxon>Mytilidae</taxon>
        <taxon>Mytilinae</taxon>
        <taxon>Mytilus</taxon>
    </lineage>
</organism>
<keyword evidence="6 8" id="KW-0472">Membrane</keyword>
<feature type="transmembrane region" description="Helical" evidence="8">
    <location>
        <begin position="1407"/>
        <end position="1428"/>
    </location>
</feature>
<feature type="transmembrane region" description="Helical" evidence="8">
    <location>
        <begin position="244"/>
        <end position="261"/>
    </location>
</feature>
<dbReference type="EMBL" id="CACVKT020010396">
    <property type="protein sequence ID" value="CAC5426140.1"/>
    <property type="molecule type" value="Genomic_DNA"/>
</dbReference>
<feature type="compositionally biased region" description="Polar residues" evidence="7">
    <location>
        <begin position="284"/>
        <end position="296"/>
    </location>
</feature>
<keyword evidence="11" id="KW-1185">Reference proteome</keyword>
<feature type="transmembrane region" description="Helical" evidence="8">
    <location>
        <begin position="404"/>
        <end position="423"/>
    </location>
</feature>
<dbReference type="Proteomes" id="UP000507470">
    <property type="component" value="Unassembled WGS sequence"/>
</dbReference>
<sequence>MQERTMGSASNSLGDTITSTTSFTRTTVPKMRSQLSASGISKIERHIHQSDVVLENPSKYVVVTKWLATIVFGVLLLVCLVSSKLSAIGIAAKLSETGNCFTSQKGDNSKNCSTSFILLLLILVIPNVLTCLRFTWNSLYRKDRKWPTKLKIFYCICLSLIESFGLCLFALKVLKINKSATVVLLMDGVYIGHSVVIGFINSRSRNSQFQSIKFAVSTIMVVAGCGITIFVIANKKLMESKDLWHIFVSILCLSTAWLPWLRKKIVSVVQPNSYQTEVAYQATESRSSDEQSQGTISSMYGGSSLTSSQQTDDGLIESKEKYTHKLMIISSVTKTVSTFLFAFLIQSVFDGWSVKEWSEGWDLRFGDLETTNGRQTYFFMINIITSILGYAVGLYVLRTQMGKGGFAVPLLLSTPVTFGMLYINDLCSGLYFGKTDIEYSNNICHNGTENLEFLLPALFLVCIGQCLSTGYYVYKSSTIVLQKEVKLFWMPMYNSILPDQWMLLDRRTQLMDDTQEQQEEQIKKTKVYICTTMYRETRDEMKQLLESISLINAAKQFGTRHFESHIIFDGGIKGNVIGDKALQLLSLVPEVLKTGDVDTCTKADFPYGLRLSWRLPASKGEDCGQPMTFVIHLKDNRKVKNKKRWSQIMYMSYILDFLVKEDAKVDDETAFILTTDADVKFTPDSVEALLDLMTRDTSVGAVCARTHPLGEGPLYWYQQFEYAIGHWFQKAAEHVLGSVLCAPGCFSVYRVRALRDIIPTYASNVEKGLEFLTKDMGEDRWLCTLMVQSGWRIDYCAASCNYTNCPTEFDEFYTQRRRWIGSTIANLYLLLKEAKIVRKLNQGISIWFLVYQAALLVSTVLGPSTVMLIISGGLAYAWGLEVITTVIIQFILIVLYGIICIKTSQKTQLLTAKILTFAYALVMMAVVVGTAEQIVENLANINNKPYQDGNDTINPTFSPDAISKDFPISITTVYFGCLVGLFLVTGICHLDEFTCLFQGIWFLLCLPSGYIMLIIYSVVNITDRSWGKLYKTFLVDHYWYLLCLPFGYIILIIYSVVNITDRSWGTREEKQENTMKKTSTWYEYIGAILRQIFFCCDKRHDKHDNKPPTSIETSDIPYVSRKRVSSEASDIEGSFTRSWQGRPTGTIYEHQESREDLLNQDDPYTYGDEDEIIKVDDWFQQIDPGLKIEYAALFKKHGYDDTSFIASMTETDLKRIGIKKKTQRTMLENRIKDLPDFLIEAAVPDNVDTWLKDIGLHQYKSAFTKCHIKKTKDLEQLKTFEKKDIENELGITKAAHVRRLQEAIKYLRTPTKEELLHAEIKQRLDNAIKHDIQKINATEYEFWKLLTETHLKPTSEAFSLLGQLKIKLEELRNTWLMILLAVNSLWLVLISTLASKINLLVLGSNPVGLVFLLIFGVLLLVQFFCMLFHRLSTLAHFLARAPYRFGHAYRSSWSYKNDDDIAAVAAAKRAEKECRQRERNRVRNRQKSTQLPEDERSPLIKFEAV</sequence>
<dbReference type="SUPFAM" id="SSF53448">
    <property type="entry name" value="Nucleotide-diphospho-sugar transferases"/>
    <property type="match status" value="1"/>
</dbReference>
<feature type="transmembrane region" description="Helical" evidence="8">
    <location>
        <begin position="212"/>
        <end position="232"/>
    </location>
</feature>
<dbReference type="InterPro" id="IPR004835">
    <property type="entry name" value="Chitin_synth"/>
</dbReference>
<feature type="compositionally biased region" description="Basic and acidic residues" evidence="7">
    <location>
        <begin position="1493"/>
        <end position="1505"/>
    </location>
</feature>
<dbReference type="PANTHER" id="PTHR22914">
    <property type="entry name" value="CHITIN SYNTHASE"/>
    <property type="match status" value="1"/>
</dbReference>
<keyword evidence="10" id="KW-0808">Transferase</keyword>
<evidence type="ECO:0000313" key="10">
    <source>
        <dbReference type="EMBL" id="CAC5426140.1"/>
    </source>
</evidence>
<name>A0A6J8F068_MYTCO</name>
<dbReference type="GO" id="GO:0016020">
    <property type="term" value="C:membrane"/>
    <property type="evidence" value="ECO:0007669"/>
    <property type="project" value="UniProtKB-SubCell"/>
</dbReference>
<reference evidence="10 11" key="1">
    <citation type="submission" date="2020-06" db="EMBL/GenBank/DDBJ databases">
        <authorList>
            <person name="Li R."/>
            <person name="Bekaert M."/>
        </authorList>
    </citation>
    <scope>NUCLEOTIDE SEQUENCE [LARGE SCALE GENOMIC DNA]</scope>
    <source>
        <strain evidence="11">wild</strain>
    </source>
</reference>
<feature type="transmembrane region" description="Helical" evidence="8">
    <location>
        <begin position="66"/>
        <end position="94"/>
    </location>
</feature>
<dbReference type="Gene3D" id="3.90.550.10">
    <property type="entry name" value="Spore Coat Polysaccharide Biosynthesis Protein SpsA, Chain A"/>
    <property type="match status" value="1"/>
</dbReference>
<dbReference type="InterPro" id="IPR013761">
    <property type="entry name" value="SAM/pointed_sf"/>
</dbReference>
<accession>A0A6J8F068</accession>
<feature type="transmembrane region" description="Helical" evidence="8">
    <location>
        <begin position="910"/>
        <end position="931"/>
    </location>
</feature>
<evidence type="ECO:0000256" key="1">
    <source>
        <dbReference type="ARBA" id="ARBA00004141"/>
    </source>
</evidence>
<evidence type="ECO:0000256" key="7">
    <source>
        <dbReference type="SAM" id="MobiDB-lite"/>
    </source>
</evidence>
<feature type="domain" description="SAM" evidence="9">
    <location>
        <begin position="1175"/>
        <end position="1237"/>
    </location>
</feature>
<proteinExistence type="predicted"/>
<dbReference type="InterPro" id="IPR029044">
    <property type="entry name" value="Nucleotide-diphossugar_trans"/>
</dbReference>
<dbReference type="PROSITE" id="PS50105">
    <property type="entry name" value="SAM_DOMAIN"/>
    <property type="match status" value="2"/>
</dbReference>
<feature type="transmembrane region" description="Helical" evidence="8">
    <location>
        <begin position="180"/>
        <end position="200"/>
    </location>
</feature>
<dbReference type="GO" id="GO:0004100">
    <property type="term" value="F:chitin synthase activity"/>
    <property type="evidence" value="ECO:0007669"/>
    <property type="project" value="UniProtKB-EC"/>
</dbReference>
<dbReference type="PANTHER" id="PTHR22914:SF41">
    <property type="entry name" value="CHITIN SYNTHASE 7"/>
    <property type="match status" value="1"/>
</dbReference>